<evidence type="ECO:0000313" key="1">
    <source>
        <dbReference type="EMBL" id="JAH91890.1"/>
    </source>
</evidence>
<accession>A0A0E9WQQ2</accession>
<protein>
    <submittedName>
        <fullName evidence="1">Uncharacterized protein</fullName>
    </submittedName>
</protein>
<reference evidence="1" key="1">
    <citation type="submission" date="2014-11" db="EMBL/GenBank/DDBJ databases">
        <authorList>
            <person name="Amaro Gonzalez C."/>
        </authorList>
    </citation>
    <scope>NUCLEOTIDE SEQUENCE</scope>
</reference>
<dbReference type="AlphaFoldDB" id="A0A0E9WQQ2"/>
<dbReference type="EMBL" id="GBXM01016687">
    <property type="protein sequence ID" value="JAH91890.1"/>
    <property type="molecule type" value="Transcribed_RNA"/>
</dbReference>
<proteinExistence type="predicted"/>
<reference evidence="1" key="2">
    <citation type="journal article" date="2015" name="Fish Shellfish Immunol.">
        <title>Early steps in the European eel (Anguilla anguilla)-Vibrio vulnificus interaction in the gills: Role of the RtxA13 toxin.</title>
        <authorList>
            <person name="Callol A."/>
            <person name="Pajuelo D."/>
            <person name="Ebbesson L."/>
            <person name="Teles M."/>
            <person name="MacKenzie S."/>
            <person name="Amaro C."/>
        </authorList>
    </citation>
    <scope>NUCLEOTIDE SEQUENCE</scope>
</reference>
<organism evidence="1">
    <name type="scientific">Anguilla anguilla</name>
    <name type="common">European freshwater eel</name>
    <name type="synonym">Muraena anguilla</name>
    <dbReference type="NCBI Taxonomy" id="7936"/>
    <lineage>
        <taxon>Eukaryota</taxon>
        <taxon>Metazoa</taxon>
        <taxon>Chordata</taxon>
        <taxon>Craniata</taxon>
        <taxon>Vertebrata</taxon>
        <taxon>Euteleostomi</taxon>
        <taxon>Actinopterygii</taxon>
        <taxon>Neopterygii</taxon>
        <taxon>Teleostei</taxon>
        <taxon>Anguilliformes</taxon>
        <taxon>Anguillidae</taxon>
        <taxon>Anguilla</taxon>
    </lineage>
</organism>
<sequence>MRSADFSDCSTGLFIKLDSLNKSNTTFPQDIDLAGLYALLRQSKRDLCQYMIVS</sequence>
<name>A0A0E9WQQ2_ANGAN</name>